<accession>A0A385PHX5</accession>
<dbReference type="InterPro" id="IPR012677">
    <property type="entry name" value="Nucleotide-bd_a/b_plait_sf"/>
</dbReference>
<evidence type="ECO:0000256" key="4">
    <source>
        <dbReference type="ARBA" id="ARBA00022518"/>
    </source>
</evidence>
<dbReference type="InterPro" id="IPR033668">
    <property type="entry name" value="Reg_prot_E2"/>
</dbReference>
<dbReference type="InterPro" id="IPR042504">
    <property type="entry name" value="Regulatory_protein_E2_N_2"/>
</dbReference>
<keyword evidence="8 12" id="KW-0805">Transcription regulation</keyword>
<feature type="region of interest" description="Disordered" evidence="13">
    <location>
        <begin position="203"/>
        <end position="305"/>
    </location>
</feature>
<evidence type="ECO:0000256" key="3">
    <source>
        <dbReference type="ARBA" id="ARBA00022491"/>
    </source>
</evidence>
<dbReference type="GO" id="GO:0003677">
    <property type="term" value="F:DNA binding"/>
    <property type="evidence" value="ECO:0007669"/>
    <property type="project" value="UniProtKB-UniRule"/>
</dbReference>
<comment type="PTM">
    <text evidence="12">Phosphorylated.</text>
</comment>
<dbReference type="InterPro" id="IPR042503">
    <property type="entry name" value="Regulatory_protein_E2_N_1"/>
</dbReference>
<evidence type="ECO:0000256" key="5">
    <source>
        <dbReference type="ARBA" id="ARBA00022553"/>
    </source>
</evidence>
<evidence type="ECO:0000256" key="1">
    <source>
        <dbReference type="ARBA" id="ARBA00004147"/>
    </source>
</evidence>
<sequence length="399" mass="45798">MNQMDLKNRLDALQDALMTLYEKDPVDLSSQIEHYSLVRKEAVLQYYSRKEGYRQLGLQILPPLTVSEHNAKEAIKMVLILKSLAKSQFAVEEWTLRDTNLELFNTPPKNCFKKDGFEVLVWFDHDPDNAYPYTNWNCIYYQGENDQWYKTAGKVDINGMYYEDYDNVKVYFVLFQEKADMYSKSGEWTVNFKNEQLSSSIISSSRRHISHLTHETNRNGSSSTTRDTSPAKKANTFSFHGRGEESEPEEGPSSTSRSPAGRRRRRGGEQGKSAARPEKRKRGGDAVPTAEEVGGHHRTVPSTGLSRLARLQAEARDPELILINGAANQLKCFRYRCYAKAKHNFIVMSTVWHWVQNEQKETNSKLLVAFESEKQRELFLLTTTLPKGCTYCFGQLNCL</sequence>
<dbReference type="GO" id="GO:0006275">
    <property type="term" value="P:regulation of DNA replication"/>
    <property type="evidence" value="ECO:0007669"/>
    <property type="project" value="UniProtKB-UniRule"/>
</dbReference>
<evidence type="ECO:0000313" key="16">
    <source>
        <dbReference type="EMBL" id="AYA93527.1"/>
    </source>
</evidence>
<comment type="function">
    <text evidence="12">Plays a role in the initiation of viral DNA replication. A dimer of E2 interacts with a dimer of E1 in order to improve specificity of E1 DNA binding activity. Once the complex recognizes and binds DNA at specific sites, the E2 dimer is removed from DNA. E2 also regulates viral transcription through binding to the E2RE response element (5'-ACCNNNNNNGGT-3') present in multiple copies in the regulatory regions of the viral genome. Activates or represses transcription depending on E2RE's position with regards to proximal promoter elements including the TATA-box. Repression occurs by sterically hindering the assembly of the transcription initiation complex.</text>
</comment>
<feature type="region of interest" description="DNA-binding domain" evidence="12">
    <location>
        <begin position="317"/>
        <end position="399"/>
    </location>
</feature>
<dbReference type="InterPro" id="IPR036050">
    <property type="entry name" value="Regulatory_protein_E2_N"/>
</dbReference>
<gene>
    <name evidence="12" type="primary">E2</name>
</gene>
<dbReference type="Pfam" id="PF00508">
    <property type="entry name" value="PPV_E2_N"/>
    <property type="match status" value="1"/>
</dbReference>
<evidence type="ECO:0000256" key="10">
    <source>
        <dbReference type="ARBA" id="ARBA00023159"/>
    </source>
</evidence>
<dbReference type="GO" id="GO:0000166">
    <property type="term" value="F:nucleotide binding"/>
    <property type="evidence" value="ECO:0007669"/>
    <property type="project" value="UniProtKB-UniRule"/>
</dbReference>
<dbReference type="Gene3D" id="1.10.287.30">
    <property type="entry name" value="E2 (early) protein, N terminal domain, subdomain 1"/>
    <property type="match status" value="1"/>
</dbReference>
<keyword evidence="11 12" id="KW-0804">Transcription</keyword>
<keyword evidence="6 12" id="KW-1048">Host nucleus</keyword>
<evidence type="ECO:0000259" key="15">
    <source>
        <dbReference type="Pfam" id="PF00511"/>
    </source>
</evidence>
<keyword evidence="7 12" id="KW-0235">DNA replication</keyword>
<comment type="caution">
    <text evidence="12">Lacks conserved residue(s) required for the propagation of feature annotation.</text>
</comment>
<proteinExistence type="inferred from homology"/>
<reference evidence="16" key="1">
    <citation type="journal article" date="2018" name="Nat. Med.">
        <title>Expanded skin virome in DOCK8-deficient patients.</title>
        <authorList>
            <consortium name="NISC Comparative Sequencing Program"/>
            <person name="Tirosh O."/>
            <person name="Conlan S."/>
            <person name="Deming C."/>
            <person name="Lee-Lin S.Q."/>
            <person name="Huang X."/>
            <person name="Su H.C."/>
            <person name="Freeman A.F."/>
            <person name="Segre J.A."/>
            <person name="Kong H.H."/>
        </authorList>
    </citation>
    <scope>NUCLEOTIDE SEQUENCE</scope>
    <source>
        <strain evidence="16">HPV-mSK_029</strain>
    </source>
</reference>
<keyword evidence="3 12" id="KW-0678">Repressor</keyword>
<evidence type="ECO:0000256" key="7">
    <source>
        <dbReference type="ARBA" id="ARBA00022705"/>
    </source>
</evidence>
<dbReference type="EMBL" id="MH777177">
    <property type="protein sequence ID" value="AYA93527.1"/>
    <property type="molecule type" value="Genomic_DNA"/>
</dbReference>
<keyword evidence="4 12" id="KW-0244">Early protein</keyword>
<dbReference type="InterPro" id="IPR001866">
    <property type="entry name" value="PPV_E2_N"/>
</dbReference>
<feature type="domain" description="Papillomavirus E2 N-terminal" evidence="14">
    <location>
        <begin position="5"/>
        <end position="200"/>
    </location>
</feature>
<evidence type="ECO:0000256" key="8">
    <source>
        <dbReference type="ARBA" id="ARBA00023015"/>
    </source>
</evidence>
<keyword evidence="5 12" id="KW-0597">Phosphoprotein</keyword>
<comment type="subunit">
    <text evidence="12">Binds DNA as homodimer. Interacts with protein E1; this interaction greatly increases E1 DNA-binding activity. Interacts with protein L1; this interaction enhances E2-dependent replication and transcription activation. Interacts with protein L2; this interaction inhibits E2 transcriptional activity but not DNA replication function E2. Interacts with protein E7; this interaction inhibits E7 oncogenic activity. Interacts with host TAF1; this interaction modulates E2-dependent transcriptional regulation. Interacts with host BRD4; this interaction mediates E2 transcriptional activation function. Additionally, the interaction with host BRD4 on mitotic chromosomes mediates tethering of the viral genome. Interacts with host TOPBP1; this interaction is required for optimal viral DNA replication.</text>
</comment>
<feature type="compositionally biased region" description="Polar residues" evidence="13">
    <location>
        <begin position="218"/>
        <end position="228"/>
    </location>
</feature>
<dbReference type="GO" id="GO:0003700">
    <property type="term" value="F:DNA-binding transcription factor activity"/>
    <property type="evidence" value="ECO:0007669"/>
    <property type="project" value="UniProtKB-UniRule"/>
</dbReference>
<evidence type="ECO:0000256" key="13">
    <source>
        <dbReference type="SAM" id="MobiDB-lite"/>
    </source>
</evidence>
<dbReference type="InterPro" id="IPR035975">
    <property type="entry name" value="E2/EBNA1_C_sf"/>
</dbReference>
<organism evidence="16">
    <name type="scientific">Human papillomavirus</name>
    <dbReference type="NCBI Taxonomy" id="10566"/>
    <lineage>
        <taxon>Viruses</taxon>
        <taxon>Monodnaviria</taxon>
        <taxon>Shotokuvirae</taxon>
        <taxon>Cossaviricota</taxon>
        <taxon>Papovaviricetes</taxon>
        <taxon>Zurhausenvirales</taxon>
        <taxon>Papillomaviridae</taxon>
    </lineage>
</organism>
<name>A0A385PHX5_9PAPI</name>
<dbReference type="GO" id="GO:0006351">
    <property type="term" value="P:DNA-templated transcription"/>
    <property type="evidence" value="ECO:0007669"/>
    <property type="project" value="UniProtKB-UniRule"/>
</dbReference>
<dbReference type="Gene3D" id="3.30.70.330">
    <property type="match status" value="1"/>
</dbReference>
<dbReference type="InterPro" id="IPR000427">
    <property type="entry name" value="Papillomavirus_E2_C"/>
</dbReference>
<dbReference type="HAMAP" id="MF_04001">
    <property type="entry name" value="PPV_E2"/>
    <property type="match status" value="1"/>
</dbReference>
<evidence type="ECO:0000256" key="6">
    <source>
        <dbReference type="ARBA" id="ARBA00022562"/>
    </source>
</evidence>
<dbReference type="GO" id="GO:0039693">
    <property type="term" value="P:viral DNA genome replication"/>
    <property type="evidence" value="ECO:0007669"/>
    <property type="project" value="UniProtKB-UniRule"/>
</dbReference>
<comment type="subcellular location">
    <subcellularLocation>
        <location evidence="1 12">Host nucleus</location>
    </subcellularLocation>
</comment>
<keyword evidence="9 12" id="KW-0238">DNA-binding</keyword>
<dbReference type="SUPFAM" id="SSF54957">
    <property type="entry name" value="Viral DNA-binding domain"/>
    <property type="match status" value="1"/>
</dbReference>
<evidence type="ECO:0000256" key="11">
    <source>
        <dbReference type="ARBA" id="ARBA00023163"/>
    </source>
</evidence>
<dbReference type="Gene3D" id="2.170.200.10">
    <property type="entry name" value="Papillomavirus E2 early protein domain"/>
    <property type="match status" value="1"/>
</dbReference>
<keyword evidence="10 12" id="KW-0010">Activator</keyword>
<protein>
    <recommendedName>
        <fullName evidence="12">Regulatory protein E2</fullName>
    </recommendedName>
</protein>
<comment type="similarity">
    <text evidence="2">Belongs to the papillomaviridae E8^E2C protein family.</text>
</comment>
<evidence type="ECO:0000259" key="14">
    <source>
        <dbReference type="Pfam" id="PF00508"/>
    </source>
</evidence>
<evidence type="ECO:0000256" key="9">
    <source>
        <dbReference type="ARBA" id="ARBA00023125"/>
    </source>
</evidence>
<dbReference type="Pfam" id="PF00511">
    <property type="entry name" value="PPV_E2_C"/>
    <property type="match status" value="1"/>
</dbReference>
<dbReference type="GO" id="GO:0042025">
    <property type="term" value="C:host cell nucleus"/>
    <property type="evidence" value="ECO:0007669"/>
    <property type="project" value="UniProtKB-SubCell"/>
</dbReference>
<evidence type="ECO:0000256" key="2">
    <source>
        <dbReference type="ARBA" id="ARBA00007794"/>
    </source>
</evidence>
<dbReference type="SUPFAM" id="SSF51332">
    <property type="entry name" value="E2 regulatory, transactivation domain"/>
    <property type="match status" value="1"/>
</dbReference>
<dbReference type="GO" id="GO:0006260">
    <property type="term" value="P:DNA replication"/>
    <property type="evidence" value="ECO:0007669"/>
    <property type="project" value="UniProtKB-KW"/>
</dbReference>
<feature type="domain" description="Papillomavirus E2 C-terminal" evidence="15">
    <location>
        <begin position="321"/>
        <end position="394"/>
    </location>
</feature>
<evidence type="ECO:0000256" key="12">
    <source>
        <dbReference type="HAMAP-Rule" id="MF_04001"/>
    </source>
</evidence>
<comment type="similarity">
    <text evidence="12">Belongs to the papillomaviridae E2 protein family.</text>
</comment>